<reference evidence="3 5" key="1">
    <citation type="submission" date="2020-05" db="EMBL/GenBank/DDBJ databases">
        <title>Comparative genomic analysis of denitrifying bacteria from Halomonas genus.</title>
        <authorList>
            <person name="Wang L."/>
            <person name="Shao Z."/>
        </authorList>
    </citation>
    <scope>NUCLEOTIDE SEQUENCE [LARGE SCALE GENOMIC DNA]</scope>
    <source>
        <strain evidence="3 5">DSM 17331</strain>
    </source>
</reference>
<feature type="signal peptide" evidence="1">
    <location>
        <begin position="1"/>
        <end position="25"/>
    </location>
</feature>
<gene>
    <name evidence="2" type="ORF">H1D44_02980</name>
    <name evidence="3" type="ORF">HOP48_07160</name>
</gene>
<sequence length="122" mass="12814">MKRMRQVVCTAWLVGLGGVCSLALAGEPAMVGFDDYQRVEVGELEAIHGREGFKNLINVQSIQNLESAATGASFTAGTIISGNINIEANAMDRISGITLMNLMTGHANAVSTGVSISIYAPQ</sequence>
<evidence type="ECO:0000313" key="4">
    <source>
        <dbReference type="Proteomes" id="UP000518091"/>
    </source>
</evidence>
<keyword evidence="1" id="KW-0732">Signal</keyword>
<protein>
    <submittedName>
        <fullName evidence="2">Uncharacterized protein</fullName>
    </submittedName>
</protein>
<evidence type="ECO:0000313" key="2">
    <source>
        <dbReference type="EMBL" id="MBA2777856.1"/>
    </source>
</evidence>
<evidence type="ECO:0000256" key="1">
    <source>
        <dbReference type="SAM" id="SignalP"/>
    </source>
</evidence>
<dbReference type="EMBL" id="JABFUB010000004">
    <property type="protein sequence ID" value="MCG6661327.1"/>
    <property type="molecule type" value="Genomic_DNA"/>
</dbReference>
<organism evidence="2 4">
    <name type="scientific">Billgrantia kenyensis</name>
    <dbReference type="NCBI Taxonomy" id="321266"/>
    <lineage>
        <taxon>Bacteria</taxon>
        <taxon>Pseudomonadati</taxon>
        <taxon>Pseudomonadota</taxon>
        <taxon>Gammaproteobacteria</taxon>
        <taxon>Oceanospirillales</taxon>
        <taxon>Halomonadaceae</taxon>
        <taxon>Billgrantia</taxon>
    </lineage>
</organism>
<dbReference type="EMBL" id="JACEFT010000002">
    <property type="protein sequence ID" value="MBA2777856.1"/>
    <property type="molecule type" value="Genomic_DNA"/>
</dbReference>
<evidence type="ECO:0000313" key="5">
    <source>
        <dbReference type="Proteomes" id="UP000814353"/>
    </source>
</evidence>
<dbReference type="AlphaFoldDB" id="A0A7V9VYR2"/>
<dbReference type="Proteomes" id="UP000814353">
    <property type="component" value="Unassembled WGS sequence"/>
</dbReference>
<name>A0A7V9VYR2_9GAMM</name>
<dbReference type="Proteomes" id="UP000518091">
    <property type="component" value="Unassembled WGS sequence"/>
</dbReference>
<keyword evidence="5" id="KW-1185">Reference proteome</keyword>
<proteinExistence type="predicted"/>
<comment type="caution">
    <text evidence="2">The sequence shown here is derived from an EMBL/GenBank/DDBJ whole genome shotgun (WGS) entry which is preliminary data.</text>
</comment>
<dbReference type="RefSeq" id="WP_181513363.1">
    <property type="nucleotide sequence ID" value="NZ_JABFUB010000004.1"/>
</dbReference>
<evidence type="ECO:0000313" key="3">
    <source>
        <dbReference type="EMBL" id="MCG6661327.1"/>
    </source>
</evidence>
<accession>A0A7V9VYR2</accession>
<reference evidence="2 4" key="2">
    <citation type="submission" date="2020-07" db="EMBL/GenBank/DDBJ databases">
        <title>Identification of Halomonas strains.</title>
        <authorList>
            <person name="Xiao Z."/>
            <person name="Shen J."/>
        </authorList>
    </citation>
    <scope>NUCLEOTIDE SEQUENCE [LARGE SCALE GENOMIC DNA]</scope>
    <source>
        <strain evidence="2 4">DSM 17331</strain>
    </source>
</reference>
<feature type="chain" id="PRO_5030740132" evidence="1">
    <location>
        <begin position="26"/>
        <end position="122"/>
    </location>
</feature>